<evidence type="ECO:0000313" key="4">
    <source>
        <dbReference type="EMBL" id="SOB74021.1"/>
    </source>
</evidence>
<protein>
    <recommendedName>
        <fullName evidence="3">Protein kinase domain-containing protein</fullName>
    </recommendedName>
</protein>
<proteinExistence type="predicted"/>
<dbReference type="Proteomes" id="UP000274850">
    <property type="component" value="Segment"/>
</dbReference>
<organism evidence="4">
    <name type="scientific">Cedratvirus lausannensis</name>
    <dbReference type="NCBI Taxonomy" id="2023205"/>
    <lineage>
        <taxon>Viruses</taxon>
        <taxon>Pithoviruses</taxon>
        <taxon>Orthocedratvirinae</taxon>
        <taxon>Alphacedratvirus</taxon>
        <taxon>Alphacedratvirus francolausannense</taxon>
    </lineage>
</organism>
<reference evidence="4" key="1">
    <citation type="submission" date="2017-08" db="EMBL/GenBank/DDBJ databases">
        <authorList>
            <person name="de Groot N.N."/>
        </authorList>
    </citation>
    <scope>NUCLEOTIDE SEQUENCE</scope>
</reference>
<dbReference type="EMBL" id="LT907979">
    <property type="protein sequence ID" value="SOB74021.1"/>
    <property type="molecule type" value="Genomic_DNA"/>
</dbReference>
<accession>A0A285PWM3</accession>
<evidence type="ECO:0000313" key="5">
    <source>
        <dbReference type="Proteomes" id="UP000274850"/>
    </source>
</evidence>
<dbReference type="PROSITE" id="PS50011">
    <property type="entry name" value="PROTEIN_KINASE_DOM"/>
    <property type="match status" value="1"/>
</dbReference>
<dbReference type="GO" id="GO:0005524">
    <property type="term" value="F:ATP binding"/>
    <property type="evidence" value="ECO:0007669"/>
    <property type="project" value="UniProtKB-KW"/>
</dbReference>
<name>A0A285PWM3_9VIRU</name>
<evidence type="ECO:0000259" key="3">
    <source>
        <dbReference type="PROSITE" id="PS50011"/>
    </source>
</evidence>
<keyword evidence="5" id="KW-1185">Reference proteome</keyword>
<keyword evidence="1" id="KW-0547">Nucleotide-binding</keyword>
<dbReference type="PANTHER" id="PTHR24346:SF30">
    <property type="entry name" value="MATERNAL EMBRYONIC LEUCINE ZIPPER KINASE"/>
    <property type="match status" value="1"/>
</dbReference>
<gene>
    <name evidence="4" type="ORF">BQ9231_00138</name>
</gene>
<dbReference type="InterPro" id="IPR000719">
    <property type="entry name" value="Prot_kinase_dom"/>
</dbReference>
<dbReference type="SUPFAM" id="SSF56112">
    <property type="entry name" value="Protein kinase-like (PK-like)"/>
    <property type="match status" value="1"/>
</dbReference>
<dbReference type="GO" id="GO:0004674">
    <property type="term" value="F:protein serine/threonine kinase activity"/>
    <property type="evidence" value="ECO:0007669"/>
    <property type="project" value="TreeGrafter"/>
</dbReference>
<dbReference type="GO" id="GO:0035556">
    <property type="term" value="P:intracellular signal transduction"/>
    <property type="evidence" value="ECO:0007669"/>
    <property type="project" value="TreeGrafter"/>
</dbReference>
<keyword evidence="2" id="KW-0067">ATP-binding</keyword>
<evidence type="ECO:0000256" key="2">
    <source>
        <dbReference type="ARBA" id="ARBA00022840"/>
    </source>
</evidence>
<sequence>MNFTDKVISKHLDIVLLRTYDDGSRSIVKLIEKSKHRKGQEYRITKALQAANIRVPKVQGYHEIDLIYNDNTYTEMMIIEYIPGSTTLERSYPKEEAKRIALQMLDLVEKMHKTGYYHGDLHLGNFIWNGKELTLIDFGCSYNIEFWQKINKKTFIGTSQHAKSLCQEIPQKFMLSGIEYDWEFYSHHEENLLNNCISLLLAIECKNKSIEELRHVVNSL</sequence>
<feature type="domain" description="Protein kinase" evidence="3">
    <location>
        <begin position="1"/>
        <end position="220"/>
    </location>
</feature>
<dbReference type="Gene3D" id="1.10.510.10">
    <property type="entry name" value="Transferase(Phosphotransferase) domain 1"/>
    <property type="match status" value="1"/>
</dbReference>
<evidence type="ECO:0000256" key="1">
    <source>
        <dbReference type="ARBA" id="ARBA00022741"/>
    </source>
</evidence>
<dbReference type="InterPro" id="IPR011009">
    <property type="entry name" value="Kinase-like_dom_sf"/>
</dbReference>
<dbReference type="PANTHER" id="PTHR24346">
    <property type="entry name" value="MAP/MICROTUBULE AFFINITY-REGULATING KINASE"/>
    <property type="match status" value="1"/>
</dbReference>
<dbReference type="Pfam" id="PF00069">
    <property type="entry name" value="Pkinase"/>
    <property type="match status" value="1"/>
</dbReference>